<feature type="region of interest" description="Disordered" evidence="2">
    <location>
        <begin position="1"/>
        <end position="28"/>
    </location>
</feature>
<protein>
    <recommendedName>
        <fullName evidence="5">Nucleotide exchange factor GrpE</fullName>
    </recommendedName>
</protein>
<evidence type="ECO:0000313" key="4">
    <source>
        <dbReference type="Proteomes" id="UP000195880"/>
    </source>
</evidence>
<dbReference type="KEGG" id="salf:SMD44_06677"/>
<accession>A0A1Z1WL78</accession>
<dbReference type="Pfam" id="PF01025">
    <property type="entry name" value="GrpE"/>
    <property type="match status" value="1"/>
</dbReference>
<evidence type="ECO:0000256" key="2">
    <source>
        <dbReference type="SAM" id="MobiDB-lite"/>
    </source>
</evidence>
<evidence type="ECO:0000256" key="1">
    <source>
        <dbReference type="ARBA" id="ARBA00023186"/>
    </source>
</evidence>
<dbReference type="Gene3D" id="2.30.22.10">
    <property type="entry name" value="Head domain of nucleotide exchange factor GrpE"/>
    <property type="match status" value="1"/>
</dbReference>
<dbReference type="GO" id="GO:0000774">
    <property type="term" value="F:adenyl-nucleotide exchange factor activity"/>
    <property type="evidence" value="ECO:0007669"/>
    <property type="project" value="InterPro"/>
</dbReference>
<name>A0A1Z1WL78_9ACTN</name>
<keyword evidence="1" id="KW-0143">Chaperone</keyword>
<dbReference type="Proteomes" id="UP000195880">
    <property type="component" value="Chromosome"/>
</dbReference>
<dbReference type="InterPro" id="IPR000740">
    <property type="entry name" value="GrpE"/>
</dbReference>
<dbReference type="RefSeq" id="WP_087886247.1">
    <property type="nucleotide sequence ID" value="NZ_CP021748.1"/>
</dbReference>
<dbReference type="OrthoDB" id="5196790at2"/>
<dbReference type="eggNOG" id="COG0576">
    <property type="taxonomic scope" value="Bacteria"/>
</dbReference>
<evidence type="ECO:0000313" key="3">
    <source>
        <dbReference type="EMBL" id="ARX87196.1"/>
    </source>
</evidence>
<dbReference type="GO" id="GO:0051087">
    <property type="term" value="F:protein-folding chaperone binding"/>
    <property type="evidence" value="ECO:0007669"/>
    <property type="project" value="InterPro"/>
</dbReference>
<proteinExistence type="predicted"/>
<dbReference type="GO" id="GO:0042803">
    <property type="term" value="F:protein homodimerization activity"/>
    <property type="evidence" value="ECO:0007669"/>
    <property type="project" value="InterPro"/>
</dbReference>
<evidence type="ECO:0008006" key="5">
    <source>
        <dbReference type="Google" id="ProtNLM"/>
    </source>
</evidence>
<dbReference type="AlphaFoldDB" id="A0A1Z1WL78"/>
<feature type="compositionally biased region" description="Pro residues" evidence="2">
    <location>
        <begin position="1"/>
        <end position="11"/>
    </location>
</feature>
<sequence>MNPMDPPGPPRPDPDDPQDPTESAASYGAAALAAYEGSRALAARDAAHRAHTERLLLVCADTLDACGRLLAEGPDGADPAAYHRSLELVVRQLESAVTDEGLEVFGRAGERADPATHHVVEVRAVPSGAVDDEVLEVVRRGYRYRGQVLRAARVVVAAAEEGAGGGTGRAPREGTTHG</sequence>
<dbReference type="GO" id="GO:0006457">
    <property type="term" value="P:protein folding"/>
    <property type="evidence" value="ECO:0007669"/>
    <property type="project" value="InterPro"/>
</dbReference>
<reference evidence="3 4" key="1">
    <citation type="submission" date="2017-05" db="EMBL/GenBank/DDBJ databases">
        <title>Streptomyces alboflavus Genome sequencing and assembly.</title>
        <authorList>
            <person name="Wang Y."/>
            <person name="Du B."/>
            <person name="Ding Y."/>
            <person name="Liu H."/>
            <person name="Hou Q."/>
            <person name="Liu K."/>
            <person name="Wang C."/>
            <person name="Yao L."/>
        </authorList>
    </citation>
    <scope>NUCLEOTIDE SEQUENCE [LARGE SCALE GENOMIC DNA]</scope>
    <source>
        <strain evidence="3 4">MDJK44</strain>
    </source>
</reference>
<gene>
    <name evidence="3" type="ORF">SMD44_06677</name>
</gene>
<dbReference type="SUPFAM" id="SSF51064">
    <property type="entry name" value="Head domain of nucleotide exchange factor GrpE"/>
    <property type="match status" value="1"/>
</dbReference>
<organism evidence="3 4">
    <name type="scientific">Streptomyces alboflavus</name>
    <dbReference type="NCBI Taxonomy" id="67267"/>
    <lineage>
        <taxon>Bacteria</taxon>
        <taxon>Bacillati</taxon>
        <taxon>Actinomycetota</taxon>
        <taxon>Actinomycetes</taxon>
        <taxon>Kitasatosporales</taxon>
        <taxon>Streptomycetaceae</taxon>
        <taxon>Streptomyces</taxon>
    </lineage>
</organism>
<keyword evidence="4" id="KW-1185">Reference proteome</keyword>
<dbReference type="STRING" id="67267.GCA_000716675_06969"/>
<dbReference type="EMBL" id="CP021748">
    <property type="protein sequence ID" value="ARX87196.1"/>
    <property type="molecule type" value="Genomic_DNA"/>
</dbReference>
<dbReference type="InterPro" id="IPR009012">
    <property type="entry name" value="GrpE_head"/>
</dbReference>